<feature type="transmembrane region" description="Helical" evidence="1">
    <location>
        <begin position="66"/>
        <end position="86"/>
    </location>
</feature>
<feature type="transmembrane region" description="Helical" evidence="1">
    <location>
        <begin position="195"/>
        <end position="213"/>
    </location>
</feature>
<reference evidence="3" key="1">
    <citation type="journal article" date="2019" name="Int. J. Syst. Evol. Microbiol.">
        <title>The Global Catalogue of Microorganisms (GCM) 10K type strain sequencing project: providing services to taxonomists for standard genome sequencing and annotation.</title>
        <authorList>
            <consortium name="The Broad Institute Genomics Platform"/>
            <consortium name="The Broad Institute Genome Sequencing Center for Infectious Disease"/>
            <person name="Wu L."/>
            <person name="Ma J."/>
        </authorList>
    </citation>
    <scope>NUCLEOTIDE SEQUENCE [LARGE SCALE GENOMIC DNA]</scope>
    <source>
        <strain evidence="3">JCM 18324</strain>
    </source>
</reference>
<keyword evidence="1" id="KW-0812">Transmembrane</keyword>
<evidence type="ECO:0000256" key="1">
    <source>
        <dbReference type="SAM" id="Phobius"/>
    </source>
</evidence>
<proteinExistence type="predicted"/>
<feature type="transmembrane region" description="Helical" evidence="1">
    <location>
        <begin position="166"/>
        <end position="189"/>
    </location>
</feature>
<dbReference type="Proteomes" id="UP001501147">
    <property type="component" value="Unassembled WGS sequence"/>
</dbReference>
<keyword evidence="1" id="KW-1133">Transmembrane helix</keyword>
<dbReference type="EMBL" id="BAABJV010000007">
    <property type="protein sequence ID" value="GAA4780652.1"/>
    <property type="molecule type" value="Genomic_DNA"/>
</dbReference>
<dbReference type="RefSeq" id="WP_345614160.1">
    <property type="nucleotide sequence ID" value="NZ_BAABJV010000007.1"/>
</dbReference>
<gene>
    <name evidence="2" type="ORF">GCM10023329_32580</name>
</gene>
<evidence type="ECO:0000313" key="3">
    <source>
        <dbReference type="Proteomes" id="UP001501147"/>
    </source>
</evidence>
<feature type="transmembrane region" description="Helical" evidence="1">
    <location>
        <begin position="137"/>
        <end position="159"/>
    </location>
</feature>
<accession>A0ABP9AFD0</accession>
<sequence length="241" mass="23473">MNASPSSGTRVLDRAGLLAALATFACAVAFPVLTAVHSGVHLQPTDAPLSPAEFAAPLHDRPEAVLLWMGFDALFVLAYVVTFTAARGLTVSRVLGNLSMGAMIVTGALDMVENAVLAVHAAQAAAGEPFASVPAAALYTVAQLKGTAATAGIGLLALALPTGTRLLRAAVAAAAAFVAVTAVGVAVPALAPLEALPILLLTGLLAAVFAGRLRAAAPGRGPAAPAGPALPGGAAVAGAAG</sequence>
<comment type="caution">
    <text evidence="2">The sequence shown here is derived from an EMBL/GenBank/DDBJ whole genome shotgun (WGS) entry which is preliminary data.</text>
</comment>
<feature type="transmembrane region" description="Helical" evidence="1">
    <location>
        <begin position="98"/>
        <end position="117"/>
    </location>
</feature>
<protein>
    <recommendedName>
        <fullName evidence="4">DUF4386 family protein</fullName>
    </recommendedName>
</protein>
<name>A0ABP9AFD0_9ACTN</name>
<keyword evidence="3" id="KW-1185">Reference proteome</keyword>
<keyword evidence="1" id="KW-0472">Membrane</keyword>
<organism evidence="2 3">
    <name type="scientific">Streptomyces sanyensis</name>
    <dbReference type="NCBI Taxonomy" id="568869"/>
    <lineage>
        <taxon>Bacteria</taxon>
        <taxon>Bacillati</taxon>
        <taxon>Actinomycetota</taxon>
        <taxon>Actinomycetes</taxon>
        <taxon>Kitasatosporales</taxon>
        <taxon>Streptomycetaceae</taxon>
        <taxon>Streptomyces</taxon>
    </lineage>
</organism>
<evidence type="ECO:0000313" key="2">
    <source>
        <dbReference type="EMBL" id="GAA4780652.1"/>
    </source>
</evidence>
<evidence type="ECO:0008006" key="4">
    <source>
        <dbReference type="Google" id="ProtNLM"/>
    </source>
</evidence>